<keyword evidence="8" id="KW-0511">Multifunctional enzyme</keyword>
<organism evidence="17 18">
    <name type="scientific">Leuconostoc suionicum</name>
    <dbReference type="NCBI Taxonomy" id="1511761"/>
    <lineage>
        <taxon>Bacteria</taxon>
        <taxon>Bacillati</taxon>
        <taxon>Bacillota</taxon>
        <taxon>Bacilli</taxon>
        <taxon>Lactobacillales</taxon>
        <taxon>Lactobacillaceae</taxon>
        <taxon>Leuconostoc</taxon>
    </lineage>
</organism>
<keyword evidence="11" id="KW-0686">Riboflavin biosynthesis</keyword>
<dbReference type="InterPro" id="IPR002125">
    <property type="entry name" value="CMP_dCMP_dom"/>
</dbReference>
<evidence type="ECO:0000256" key="13">
    <source>
        <dbReference type="PIRSR" id="PIRSR006769-2"/>
    </source>
</evidence>
<dbReference type="EC" id="1.1.1.193" evidence="11"/>
<reference evidence="16 19" key="2">
    <citation type="submission" date="2018-02" db="EMBL/GenBank/DDBJ databases">
        <authorList>
            <person name="Rodrigo-Torres L."/>
            <person name="Arahal R. D."/>
            <person name="Lucena T."/>
        </authorList>
    </citation>
    <scope>NUCLEOTIDE SEQUENCE [LARGE SCALE GENOMIC DNA]</scope>
    <source>
        <strain evidence="16 19">CECT 8486</strain>
    </source>
</reference>
<dbReference type="Pfam" id="PF00383">
    <property type="entry name" value="dCMP_cyt_deam_1"/>
    <property type="match status" value="1"/>
</dbReference>
<feature type="binding site" evidence="14">
    <location>
        <position position="78"/>
    </location>
    <ligand>
        <name>Zn(2+)</name>
        <dbReference type="ChEBI" id="CHEBI:29105"/>
        <note>catalytic</note>
    </ligand>
</feature>
<dbReference type="SUPFAM" id="SSF53927">
    <property type="entry name" value="Cytidine deaminase-like"/>
    <property type="match status" value="1"/>
</dbReference>
<comment type="pathway">
    <text evidence="2 11">Cofactor biosynthesis; riboflavin biosynthesis; 5-amino-6-(D-ribitylamino)uracil from GTP: step 2/4.</text>
</comment>
<dbReference type="EMBL" id="OKQU01000001">
    <property type="protein sequence ID" value="SPE06995.1"/>
    <property type="molecule type" value="Genomic_DNA"/>
</dbReference>
<evidence type="ECO:0000313" key="19">
    <source>
        <dbReference type="Proteomes" id="UP000239237"/>
    </source>
</evidence>
<dbReference type="PANTHER" id="PTHR38011:SF7">
    <property type="entry name" value="2,5-DIAMINO-6-RIBOSYLAMINO-4(3H)-PYRIMIDINONE 5'-PHOSPHATE REDUCTASE"/>
    <property type="match status" value="1"/>
</dbReference>
<dbReference type="Proteomes" id="UP000239237">
    <property type="component" value="Unassembled WGS sequence"/>
</dbReference>
<dbReference type="CDD" id="cd01284">
    <property type="entry name" value="Riboflavin_deaminase-reductase"/>
    <property type="match status" value="1"/>
</dbReference>
<dbReference type="Proteomes" id="UP000237923">
    <property type="component" value="Unassembled WGS sequence"/>
</dbReference>
<evidence type="ECO:0000256" key="3">
    <source>
        <dbReference type="ARBA" id="ARBA00004910"/>
    </source>
</evidence>
<comment type="similarity">
    <text evidence="4 11">In the N-terminal section; belongs to the cytidine and deoxycytidylate deaminase family.</text>
</comment>
<dbReference type="GO" id="GO:0008835">
    <property type="term" value="F:diaminohydroxyphosphoribosylaminopyrimidine deaminase activity"/>
    <property type="evidence" value="ECO:0007669"/>
    <property type="project" value="UniProtKB-EC"/>
</dbReference>
<evidence type="ECO:0000256" key="8">
    <source>
        <dbReference type="ARBA" id="ARBA00023268"/>
    </source>
</evidence>
<dbReference type="GeneID" id="99673941"/>
<keyword evidence="7 11" id="KW-0560">Oxidoreductase</keyword>
<feature type="binding site" evidence="13">
    <location>
        <position position="209"/>
    </location>
    <ligand>
        <name>substrate</name>
    </ligand>
</feature>
<evidence type="ECO:0000256" key="12">
    <source>
        <dbReference type="PIRSR" id="PIRSR006769-1"/>
    </source>
</evidence>
<dbReference type="InterPro" id="IPR024072">
    <property type="entry name" value="DHFR-like_dom_sf"/>
</dbReference>
<evidence type="ECO:0000313" key="16">
    <source>
        <dbReference type="EMBL" id="SPD91716.1"/>
    </source>
</evidence>
<dbReference type="EC" id="3.5.4.26" evidence="11"/>
<dbReference type="PROSITE" id="PS51747">
    <property type="entry name" value="CYT_DCMP_DEAMINASES_2"/>
    <property type="match status" value="1"/>
</dbReference>
<feature type="binding site" evidence="14">
    <location>
        <position position="51"/>
    </location>
    <ligand>
        <name>Zn(2+)</name>
        <dbReference type="ChEBI" id="CHEBI:29105"/>
        <note>catalytic</note>
    </ligand>
</feature>
<dbReference type="RefSeq" id="WP_072613460.1">
    <property type="nucleotide sequence ID" value="NZ_AP017935.1"/>
</dbReference>
<keyword evidence="6 11" id="KW-0521">NADP</keyword>
<evidence type="ECO:0000313" key="17">
    <source>
        <dbReference type="EMBL" id="SPE06995.1"/>
    </source>
</evidence>
<dbReference type="UniPathway" id="UPA00275">
    <property type="reaction ID" value="UER00401"/>
</dbReference>
<accession>A0A2N9KA99</accession>
<comment type="catalytic activity">
    <reaction evidence="10 11">
        <text>2,5-diamino-6-hydroxy-4-(5-phosphoribosylamino)-pyrimidine + H2O + H(+) = 5-amino-6-(5-phospho-D-ribosylamino)uracil + NH4(+)</text>
        <dbReference type="Rhea" id="RHEA:21868"/>
        <dbReference type="ChEBI" id="CHEBI:15377"/>
        <dbReference type="ChEBI" id="CHEBI:15378"/>
        <dbReference type="ChEBI" id="CHEBI:28938"/>
        <dbReference type="ChEBI" id="CHEBI:58453"/>
        <dbReference type="ChEBI" id="CHEBI:58614"/>
        <dbReference type="EC" id="3.5.4.26"/>
    </reaction>
</comment>
<dbReference type="GO" id="GO:0046872">
    <property type="term" value="F:metal ion binding"/>
    <property type="evidence" value="ECO:0007669"/>
    <property type="project" value="UniProtKB-KW"/>
</dbReference>
<feature type="domain" description="CMP/dCMP-type deaminase" evidence="15">
    <location>
        <begin position="1"/>
        <end position="126"/>
    </location>
</feature>
<dbReference type="Gene3D" id="3.40.430.10">
    <property type="entry name" value="Dihydrofolate Reductase, subunit A"/>
    <property type="match status" value="1"/>
</dbReference>
<proteinExistence type="inferred from homology"/>
<dbReference type="InterPro" id="IPR002734">
    <property type="entry name" value="RibDG_C"/>
</dbReference>
<evidence type="ECO:0000256" key="14">
    <source>
        <dbReference type="PIRSR" id="PIRSR006769-3"/>
    </source>
</evidence>
<dbReference type="GO" id="GO:0008703">
    <property type="term" value="F:5-amino-6-(5-phosphoribosylamino)uracil reductase activity"/>
    <property type="evidence" value="ECO:0007669"/>
    <property type="project" value="UniProtKB-EC"/>
</dbReference>
<evidence type="ECO:0000256" key="5">
    <source>
        <dbReference type="ARBA" id="ARBA00007417"/>
    </source>
</evidence>
<feature type="binding site" evidence="13">
    <location>
        <position position="202"/>
    </location>
    <ligand>
        <name>NADP(+)</name>
        <dbReference type="ChEBI" id="CHEBI:58349"/>
    </ligand>
</feature>
<feature type="binding site" evidence="14">
    <location>
        <position position="87"/>
    </location>
    <ligand>
        <name>Zn(2+)</name>
        <dbReference type="ChEBI" id="CHEBI:29105"/>
        <note>catalytic</note>
    </ligand>
</feature>
<dbReference type="SUPFAM" id="SSF53597">
    <property type="entry name" value="Dihydrofolate reductase-like"/>
    <property type="match status" value="1"/>
</dbReference>
<dbReference type="EMBL" id="OKQR01000001">
    <property type="protein sequence ID" value="SPD91716.1"/>
    <property type="molecule type" value="Genomic_DNA"/>
</dbReference>
<feature type="binding site" evidence="13">
    <location>
        <position position="198"/>
    </location>
    <ligand>
        <name>NADP(+)</name>
        <dbReference type="ChEBI" id="CHEBI:58349"/>
    </ligand>
</feature>
<keyword evidence="11 14" id="KW-0479">Metal-binding</keyword>
<evidence type="ECO:0000256" key="6">
    <source>
        <dbReference type="ARBA" id="ARBA00022857"/>
    </source>
</evidence>
<comment type="catalytic activity">
    <reaction evidence="9 11">
        <text>5-amino-6-(5-phospho-D-ribitylamino)uracil + NADP(+) = 5-amino-6-(5-phospho-D-ribosylamino)uracil + NADPH + H(+)</text>
        <dbReference type="Rhea" id="RHEA:17845"/>
        <dbReference type="ChEBI" id="CHEBI:15378"/>
        <dbReference type="ChEBI" id="CHEBI:57783"/>
        <dbReference type="ChEBI" id="CHEBI:58349"/>
        <dbReference type="ChEBI" id="CHEBI:58421"/>
        <dbReference type="ChEBI" id="CHEBI:58453"/>
        <dbReference type="EC" id="1.1.1.193"/>
    </reaction>
</comment>
<feature type="active site" description="Proton donor" evidence="12">
    <location>
        <position position="53"/>
    </location>
</feature>
<evidence type="ECO:0000256" key="1">
    <source>
        <dbReference type="ARBA" id="ARBA00002151"/>
    </source>
</evidence>
<feature type="binding site" evidence="13">
    <location>
        <position position="281"/>
    </location>
    <ligand>
        <name>substrate</name>
    </ligand>
</feature>
<evidence type="ECO:0000256" key="2">
    <source>
        <dbReference type="ARBA" id="ARBA00004882"/>
    </source>
</evidence>
<comment type="similarity">
    <text evidence="5 11">In the C-terminal section; belongs to the HTP reductase family.</text>
</comment>
<evidence type="ECO:0000256" key="9">
    <source>
        <dbReference type="ARBA" id="ARBA00049861"/>
    </source>
</evidence>
<comment type="cofactor">
    <cofactor evidence="11 14">
        <name>Zn(2+)</name>
        <dbReference type="ChEBI" id="CHEBI:29105"/>
    </cofactor>
    <text evidence="11 14">Binds 1 zinc ion.</text>
</comment>
<comment type="function">
    <text evidence="1 11">Converts 2,5-diamino-6-(ribosylamino)-4(3h)-pyrimidinone 5'-phosphate into 5-amino-6-(ribosylamino)-2,4(1h,3h)-pyrimidinedione 5'-phosphate.</text>
</comment>
<gene>
    <name evidence="17" type="primary">ribD</name>
    <name evidence="16" type="ORF">LES8486_00700</name>
    <name evidence="17" type="ORF">LES9216_00847</name>
</gene>
<sequence length="343" mass="38516">MNDLTWMNLAAHEAARGLPYKTFENPRVGAVLVKKNKIIATGYHAEFGKEHAEINAFNHVKDKNQVLGATLYVTLEPCASRGKVGSCAETIKGWGLHRVVIGKKDPNPTNNSKGIKILKAAGLIVDVLNTTEYQLINPAFDFFFNKQLPYVQLKLVTSQNGLVTKIVGEQTKLTDYLADVDVHKERASKSAIMIGSETMLIDHPKLTVRYIDINHRQPMKIVIDRRGRLRDTDFNFSDNWLIYTENINFANQCAYAKLVSDGLKGVLIDLAKQHIQSVMVEGGPSLIYSFLKQNLWQEMLIYTTNKILPEGGLKGISFNQKPQKQLYVGNAVKKIYVNNQGRV</sequence>
<feature type="binding site" evidence="13">
    <location>
        <position position="206"/>
    </location>
    <ligand>
        <name>substrate</name>
    </ligand>
</feature>
<keyword evidence="11" id="KW-0378">Hydrolase</keyword>
<dbReference type="PIRSF" id="PIRSF006769">
    <property type="entry name" value="RibD"/>
    <property type="match status" value="1"/>
</dbReference>
<keyword evidence="19" id="KW-1185">Reference proteome</keyword>
<reference evidence="17 18" key="1">
    <citation type="submission" date="2018-02" db="EMBL/GenBank/DDBJ databases">
        <authorList>
            <person name="Cohen D.B."/>
            <person name="Kent A.D."/>
        </authorList>
    </citation>
    <scope>NUCLEOTIDE SEQUENCE [LARGE SCALE GENOMIC DNA]</scope>
    <source>
        <strain evidence="17 18">CECT 9216</strain>
    </source>
</reference>
<dbReference type="AlphaFoldDB" id="A0A2N9KA99"/>
<feature type="binding site" evidence="13">
    <location>
        <position position="186"/>
    </location>
    <ligand>
        <name>substrate</name>
    </ligand>
</feature>
<evidence type="ECO:0000256" key="7">
    <source>
        <dbReference type="ARBA" id="ARBA00023002"/>
    </source>
</evidence>
<dbReference type="Gene3D" id="3.40.140.10">
    <property type="entry name" value="Cytidine Deaminase, domain 2"/>
    <property type="match status" value="1"/>
</dbReference>
<dbReference type="InterPro" id="IPR050765">
    <property type="entry name" value="Riboflavin_Biosynth_HTPR"/>
</dbReference>
<dbReference type="NCBIfam" id="TIGR00326">
    <property type="entry name" value="eubact_ribD"/>
    <property type="match status" value="1"/>
</dbReference>
<dbReference type="InterPro" id="IPR016193">
    <property type="entry name" value="Cytidine_deaminase-like"/>
</dbReference>
<evidence type="ECO:0000256" key="10">
    <source>
        <dbReference type="ARBA" id="ARBA00049886"/>
    </source>
</evidence>
<evidence type="ECO:0000256" key="11">
    <source>
        <dbReference type="PIRNR" id="PIRNR006769"/>
    </source>
</evidence>
<evidence type="ECO:0000313" key="18">
    <source>
        <dbReference type="Proteomes" id="UP000237923"/>
    </source>
</evidence>
<keyword evidence="11 14" id="KW-0862">Zinc</keyword>
<evidence type="ECO:0000259" key="15">
    <source>
        <dbReference type="PROSITE" id="PS51747"/>
    </source>
</evidence>
<dbReference type="GO" id="GO:0009231">
    <property type="term" value="P:riboflavin biosynthetic process"/>
    <property type="evidence" value="ECO:0007669"/>
    <property type="project" value="UniProtKB-UniPathway"/>
</dbReference>
<protein>
    <recommendedName>
        <fullName evidence="11">Riboflavin biosynthesis protein RibD</fullName>
    </recommendedName>
    <domain>
        <recommendedName>
            <fullName evidence="11">Diaminohydroxyphosphoribosylaminopyrimidine deaminase</fullName>
            <shortName evidence="11">DRAP deaminase</shortName>
            <ecNumber evidence="11">3.5.4.26</ecNumber>
        </recommendedName>
        <alternativeName>
            <fullName evidence="11">Riboflavin-specific deaminase</fullName>
        </alternativeName>
    </domain>
    <domain>
        <recommendedName>
            <fullName evidence="11">5-amino-6-(5-phosphoribosylamino)uracil reductase</fullName>
            <ecNumber evidence="11">1.1.1.193</ecNumber>
        </recommendedName>
        <alternativeName>
            <fullName evidence="11">HTP reductase</fullName>
        </alternativeName>
    </domain>
</protein>
<evidence type="ECO:0000256" key="4">
    <source>
        <dbReference type="ARBA" id="ARBA00005259"/>
    </source>
</evidence>
<comment type="pathway">
    <text evidence="3 11">Cofactor biosynthesis; riboflavin biosynthesis; 5-amino-6-(D-ribitylamino)uracil from GTP: step 3/4.</text>
</comment>
<name>A0A2N9KA99_9LACO</name>
<dbReference type="InterPro" id="IPR004794">
    <property type="entry name" value="Eubact_RibD"/>
</dbReference>
<dbReference type="PANTHER" id="PTHR38011">
    <property type="entry name" value="DIHYDROFOLATE REDUCTASE FAMILY PROTEIN (AFU_ORTHOLOGUE AFUA_8G06820)"/>
    <property type="match status" value="1"/>
</dbReference>
<dbReference type="Pfam" id="PF01872">
    <property type="entry name" value="RibD_C"/>
    <property type="match status" value="1"/>
</dbReference>
<dbReference type="KEGG" id="lsu:A6B45_03990"/>
<feature type="binding site" evidence="13">
    <location>
        <begin position="283"/>
        <end position="289"/>
    </location>
    <ligand>
        <name>NADP(+)</name>
        <dbReference type="ChEBI" id="CHEBI:58349"/>
    </ligand>
</feature>